<feature type="transmembrane region" description="Helical" evidence="4">
    <location>
        <begin position="196"/>
        <end position="217"/>
    </location>
</feature>
<feature type="transmembrane region" description="Helical" evidence="4">
    <location>
        <begin position="229"/>
        <end position="247"/>
    </location>
</feature>
<organism evidence="6 7">
    <name type="scientific">Reinekea marina</name>
    <dbReference type="NCBI Taxonomy" id="1310421"/>
    <lineage>
        <taxon>Bacteria</taxon>
        <taxon>Pseudomonadati</taxon>
        <taxon>Pseudomonadota</taxon>
        <taxon>Gammaproteobacteria</taxon>
        <taxon>Oceanospirillales</taxon>
        <taxon>Saccharospirillaceae</taxon>
        <taxon>Reinekea</taxon>
    </lineage>
</organism>
<evidence type="ECO:0000256" key="4">
    <source>
        <dbReference type="SAM" id="Phobius"/>
    </source>
</evidence>
<dbReference type="PANTHER" id="PTHR14969">
    <property type="entry name" value="SPHINGOSINE-1-PHOSPHATE PHOSPHOHYDROLASE"/>
    <property type="match status" value="1"/>
</dbReference>
<comment type="catalytic activity">
    <reaction evidence="3">
        <text>di-trans,octa-cis-undecaprenyl diphosphate + H2O = di-trans,octa-cis-undecaprenyl phosphate + phosphate + H(+)</text>
        <dbReference type="Rhea" id="RHEA:28094"/>
        <dbReference type="ChEBI" id="CHEBI:15377"/>
        <dbReference type="ChEBI" id="CHEBI:15378"/>
        <dbReference type="ChEBI" id="CHEBI:43474"/>
        <dbReference type="ChEBI" id="CHEBI:58405"/>
        <dbReference type="ChEBI" id="CHEBI:60392"/>
        <dbReference type="EC" id="3.6.1.27"/>
    </reaction>
</comment>
<evidence type="ECO:0000256" key="3">
    <source>
        <dbReference type="ARBA" id="ARBA00047594"/>
    </source>
</evidence>
<dbReference type="Pfam" id="PF01569">
    <property type="entry name" value="PAP2"/>
    <property type="match status" value="1"/>
</dbReference>
<dbReference type="SUPFAM" id="SSF48317">
    <property type="entry name" value="Acid phosphatase/Vanadium-dependent haloperoxidase"/>
    <property type="match status" value="1"/>
</dbReference>
<feature type="domain" description="Phosphatidic acid phosphatase type 2/haloperoxidase" evidence="5">
    <location>
        <begin position="51"/>
        <end position="161"/>
    </location>
</feature>
<evidence type="ECO:0000256" key="1">
    <source>
        <dbReference type="ARBA" id="ARBA00012374"/>
    </source>
</evidence>
<feature type="transmembrane region" description="Helical" evidence="4">
    <location>
        <begin position="22"/>
        <end position="44"/>
    </location>
</feature>
<evidence type="ECO:0000256" key="2">
    <source>
        <dbReference type="ARBA" id="ARBA00032707"/>
    </source>
</evidence>
<feature type="transmembrane region" description="Helical" evidence="4">
    <location>
        <begin position="142"/>
        <end position="161"/>
    </location>
</feature>
<evidence type="ECO:0000313" key="6">
    <source>
        <dbReference type="EMBL" id="MFC3700882.1"/>
    </source>
</evidence>
<feature type="transmembrane region" description="Helical" evidence="4">
    <location>
        <begin position="173"/>
        <end position="190"/>
    </location>
</feature>
<dbReference type="Proteomes" id="UP001595710">
    <property type="component" value="Unassembled WGS sequence"/>
</dbReference>
<proteinExistence type="predicted"/>
<keyword evidence="4" id="KW-0472">Membrane</keyword>
<dbReference type="EC" id="3.6.1.27" evidence="1"/>
<comment type="caution">
    <text evidence="6">The sequence shown here is derived from an EMBL/GenBank/DDBJ whole genome shotgun (WGS) entry which is preliminary data.</text>
</comment>
<dbReference type="Gene3D" id="1.20.144.10">
    <property type="entry name" value="Phosphatidic acid phosphatase type 2/haloperoxidase"/>
    <property type="match status" value="1"/>
</dbReference>
<gene>
    <name evidence="6" type="ORF">ACFOND_04445</name>
</gene>
<dbReference type="RefSeq" id="WP_290280414.1">
    <property type="nucleotide sequence ID" value="NZ_JAUFQI010000001.1"/>
</dbReference>
<evidence type="ECO:0000313" key="7">
    <source>
        <dbReference type="Proteomes" id="UP001595710"/>
    </source>
</evidence>
<dbReference type="EMBL" id="JBHRYN010000007">
    <property type="protein sequence ID" value="MFC3700882.1"/>
    <property type="molecule type" value="Genomic_DNA"/>
</dbReference>
<sequence length="285" mass="32380">MEWQLELLTWIQSFKTPILDAFFLVVTASAEEFFFIAAAAWFMWCQNKQLAQRVGFAFLTSTVFNPTLKELFAVERPIGAYGIESMRVETAPGYSFPSGHTQSATSFWFAAALGIKANWIRILAVVMISLVAFSRLYLGVHWFTDVIAGVFFGLLWVFAIDRFYSYCVKNNKLSLLWLVLLPFTIAYLLYPENKPLIVSFGASIGFLAGIQLEHRFIQFNVQGALWKKLVRFAIGLLILLLIKSGLKPILPFNEALNDLIRYTCIGLWITAGAPWLFQHIKPLND</sequence>
<keyword evidence="4" id="KW-0812">Transmembrane</keyword>
<name>A0ABV7WPL6_9GAMM</name>
<keyword evidence="4" id="KW-1133">Transmembrane helix</keyword>
<evidence type="ECO:0000259" key="5">
    <source>
        <dbReference type="SMART" id="SM00014"/>
    </source>
</evidence>
<dbReference type="PANTHER" id="PTHR14969:SF13">
    <property type="entry name" value="AT30094P"/>
    <property type="match status" value="1"/>
</dbReference>
<dbReference type="SMART" id="SM00014">
    <property type="entry name" value="acidPPc"/>
    <property type="match status" value="1"/>
</dbReference>
<dbReference type="InterPro" id="IPR000326">
    <property type="entry name" value="PAP2/HPO"/>
</dbReference>
<dbReference type="InterPro" id="IPR036938">
    <property type="entry name" value="PAP2/HPO_sf"/>
</dbReference>
<accession>A0ABV7WPL6</accession>
<reference evidence="7" key="1">
    <citation type="journal article" date="2019" name="Int. J. Syst. Evol. Microbiol.">
        <title>The Global Catalogue of Microorganisms (GCM) 10K type strain sequencing project: providing services to taxonomists for standard genome sequencing and annotation.</title>
        <authorList>
            <consortium name="The Broad Institute Genomics Platform"/>
            <consortium name="The Broad Institute Genome Sequencing Center for Infectious Disease"/>
            <person name="Wu L."/>
            <person name="Ma J."/>
        </authorList>
    </citation>
    <scope>NUCLEOTIDE SEQUENCE [LARGE SCALE GENOMIC DNA]</scope>
    <source>
        <strain evidence="7">CECT 8288</strain>
    </source>
</reference>
<protein>
    <recommendedName>
        <fullName evidence="1">undecaprenyl-diphosphate phosphatase</fullName>
        <ecNumber evidence="1">3.6.1.27</ecNumber>
    </recommendedName>
    <alternativeName>
        <fullName evidence="2">Undecaprenyl pyrophosphate phosphatase</fullName>
    </alternativeName>
</protein>
<keyword evidence="7" id="KW-1185">Reference proteome</keyword>